<keyword evidence="6" id="KW-0472">Membrane</keyword>
<keyword evidence="3" id="KW-0813">Transport</keyword>
<comment type="subcellular location">
    <subcellularLocation>
        <location evidence="1">Cell outer membrane</location>
    </subcellularLocation>
</comment>
<dbReference type="GO" id="GO:1990281">
    <property type="term" value="C:efflux pump complex"/>
    <property type="evidence" value="ECO:0007669"/>
    <property type="project" value="TreeGrafter"/>
</dbReference>
<keyword evidence="7" id="KW-0998">Cell outer membrane</keyword>
<name>A0A9D9H4S0_9SPIO</name>
<evidence type="ECO:0000256" key="8">
    <source>
        <dbReference type="SAM" id="SignalP"/>
    </source>
</evidence>
<evidence type="ECO:0000256" key="2">
    <source>
        <dbReference type="ARBA" id="ARBA00007613"/>
    </source>
</evidence>
<feature type="signal peptide" evidence="8">
    <location>
        <begin position="1"/>
        <end position="21"/>
    </location>
</feature>
<dbReference type="Proteomes" id="UP000823615">
    <property type="component" value="Unassembled WGS sequence"/>
</dbReference>
<evidence type="ECO:0000256" key="3">
    <source>
        <dbReference type="ARBA" id="ARBA00022448"/>
    </source>
</evidence>
<keyword evidence="5" id="KW-0812">Transmembrane</keyword>
<gene>
    <name evidence="9" type="ORF">IAA97_02700</name>
</gene>
<dbReference type="Pfam" id="PF02321">
    <property type="entry name" value="OEP"/>
    <property type="match status" value="1"/>
</dbReference>
<dbReference type="InterPro" id="IPR003423">
    <property type="entry name" value="OMP_efflux"/>
</dbReference>
<accession>A0A9D9H4S0</accession>
<protein>
    <submittedName>
        <fullName evidence="9">TolC family protein</fullName>
    </submittedName>
</protein>
<organism evidence="9 10">
    <name type="scientific">Candidatus Ornithospirochaeta stercoripullorum</name>
    <dbReference type="NCBI Taxonomy" id="2840899"/>
    <lineage>
        <taxon>Bacteria</taxon>
        <taxon>Pseudomonadati</taxon>
        <taxon>Spirochaetota</taxon>
        <taxon>Spirochaetia</taxon>
        <taxon>Spirochaetales</taxon>
        <taxon>Spirochaetaceae</taxon>
        <taxon>Spirochaetaceae incertae sedis</taxon>
        <taxon>Candidatus Ornithospirochaeta</taxon>
    </lineage>
</organism>
<dbReference type="GO" id="GO:0015288">
    <property type="term" value="F:porin activity"/>
    <property type="evidence" value="ECO:0007669"/>
    <property type="project" value="TreeGrafter"/>
</dbReference>
<dbReference type="PANTHER" id="PTHR30026:SF20">
    <property type="entry name" value="OUTER MEMBRANE PROTEIN TOLC"/>
    <property type="match status" value="1"/>
</dbReference>
<dbReference type="EMBL" id="JADIMT010000037">
    <property type="protein sequence ID" value="MBO8435874.1"/>
    <property type="molecule type" value="Genomic_DNA"/>
</dbReference>
<dbReference type="AlphaFoldDB" id="A0A9D9H4S0"/>
<evidence type="ECO:0000256" key="7">
    <source>
        <dbReference type="ARBA" id="ARBA00023237"/>
    </source>
</evidence>
<evidence type="ECO:0000256" key="5">
    <source>
        <dbReference type="ARBA" id="ARBA00022692"/>
    </source>
</evidence>
<evidence type="ECO:0000313" key="10">
    <source>
        <dbReference type="Proteomes" id="UP000823615"/>
    </source>
</evidence>
<keyword evidence="8" id="KW-0732">Signal</keyword>
<comment type="caution">
    <text evidence="9">The sequence shown here is derived from an EMBL/GenBank/DDBJ whole genome shotgun (WGS) entry which is preliminary data.</text>
</comment>
<reference evidence="9" key="2">
    <citation type="journal article" date="2021" name="PeerJ">
        <title>Extensive microbial diversity within the chicken gut microbiome revealed by metagenomics and culture.</title>
        <authorList>
            <person name="Gilroy R."/>
            <person name="Ravi A."/>
            <person name="Getino M."/>
            <person name="Pursley I."/>
            <person name="Horton D.L."/>
            <person name="Alikhan N.F."/>
            <person name="Baker D."/>
            <person name="Gharbi K."/>
            <person name="Hall N."/>
            <person name="Watson M."/>
            <person name="Adriaenssens E.M."/>
            <person name="Foster-Nyarko E."/>
            <person name="Jarju S."/>
            <person name="Secka A."/>
            <person name="Antonio M."/>
            <person name="Oren A."/>
            <person name="Chaudhuri R.R."/>
            <person name="La Ragione R."/>
            <person name="Hildebrand F."/>
            <person name="Pallen M.J."/>
        </authorList>
    </citation>
    <scope>NUCLEOTIDE SEQUENCE</scope>
    <source>
        <strain evidence="9">7293</strain>
    </source>
</reference>
<dbReference type="GO" id="GO:0009279">
    <property type="term" value="C:cell outer membrane"/>
    <property type="evidence" value="ECO:0007669"/>
    <property type="project" value="UniProtKB-SubCell"/>
</dbReference>
<proteinExistence type="inferred from homology"/>
<sequence>MKILPKILALLVFMLPLGAESLPVVTLDEAIASAEENNIGLKQAAITLNQTIRNENNYVSTYLPTFGLSATAGTGVSFPNQGTLTATDKTTFNGVDLDLGASLNFSYALTGSKITDGESRRLSKESATIDYQSNVSSLESNVIKAYWNLAALDIAIKNAELSVSDAQSSYDSVAEMYNSGMTDELSLTQAELALNQAIYTLQTYKDQKALALASFRALTGIEGDFQTEMLPETVMLQLPSPAELYDIYAEDTTNIRSARNALATAKTAEKTATLSQYMPTVTANINYTYGGGLSSKASLTASAGEYTTSAHNLSGTVAVNIPLSSYIPGSTADETRKNASDTVSIAALSLSNTQNTLLQTIESNTMSISQQQQLLSMAESSLILAENTYSLAEEAFEAGLMSAYDLSARRSDLLSAQMSETSARLNHLLSSYDLAFTLGIELQDLQEQYAIKETV</sequence>
<evidence type="ECO:0000256" key="6">
    <source>
        <dbReference type="ARBA" id="ARBA00023136"/>
    </source>
</evidence>
<evidence type="ECO:0000256" key="4">
    <source>
        <dbReference type="ARBA" id="ARBA00022452"/>
    </source>
</evidence>
<evidence type="ECO:0000313" key="9">
    <source>
        <dbReference type="EMBL" id="MBO8435874.1"/>
    </source>
</evidence>
<dbReference type="SUPFAM" id="SSF56954">
    <property type="entry name" value="Outer membrane efflux proteins (OEP)"/>
    <property type="match status" value="1"/>
</dbReference>
<comment type="similarity">
    <text evidence="2">Belongs to the outer membrane factor (OMF) (TC 1.B.17) family.</text>
</comment>
<dbReference type="PANTHER" id="PTHR30026">
    <property type="entry name" value="OUTER MEMBRANE PROTEIN TOLC"/>
    <property type="match status" value="1"/>
</dbReference>
<dbReference type="InterPro" id="IPR051906">
    <property type="entry name" value="TolC-like"/>
</dbReference>
<reference evidence="9" key="1">
    <citation type="submission" date="2020-10" db="EMBL/GenBank/DDBJ databases">
        <authorList>
            <person name="Gilroy R."/>
        </authorList>
    </citation>
    <scope>NUCLEOTIDE SEQUENCE</scope>
    <source>
        <strain evidence="9">7293</strain>
    </source>
</reference>
<dbReference type="GO" id="GO:0015562">
    <property type="term" value="F:efflux transmembrane transporter activity"/>
    <property type="evidence" value="ECO:0007669"/>
    <property type="project" value="InterPro"/>
</dbReference>
<evidence type="ECO:0000256" key="1">
    <source>
        <dbReference type="ARBA" id="ARBA00004442"/>
    </source>
</evidence>
<dbReference type="Gene3D" id="1.20.1600.10">
    <property type="entry name" value="Outer membrane efflux proteins (OEP)"/>
    <property type="match status" value="1"/>
</dbReference>
<keyword evidence="4" id="KW-1134">Transmembrane beta strand</keyword>
<feature type="chain" id="PRO_5038538628" evidence="8">
    <location>
        <begin position="22"/>
        <end position="455"/>
    </location>
</feature>